<evidence type="ECO:0008006" key="4">
    <source>
        <dbReference type="Google" id="ProtNLM"/>
    </source>
</evidence>
<feature type="transmembrane region" description="Helical" evidence="1">
    <location>
        <begin position="275"/>
        <end position="293"/>
    </location>
</feature>
<gene>
    <name evidence="2" type="ORF">ACFSTG_07515</name>
</gene>
<keyword evidence="3" id="KW-1185">Reference proteome</keyword>
<dbReference type="EMBL" id="JBHULT010000006">
    <property type="protein sequence ID" value="MFD2517737.1"/>
    <property type="molecule type" value="Genomic_DNA"/>
</dbReference>
<keyword evidence="1" id="KW-0472">Membrane</keyword>
<feature type="transmembrane region" description="Helical" evidence="1">
    <location>
        <begin position="313"/>
        <end position="336"/>
    </location>
</feature>
<feature type="transmembrane region" description="Helical" evidence="1">
    <location>
        <begin position="374"/>
        <end position="394"/>
    </location>
</feature>
<feature type="transmembrane region" description="Helical" evidence="1">
    <location>
        <begin position="173"/>
        <end position="196"/>
    </location>
</feature>
<keyword evidence="1" id="KW-1133">Transmembrane helix</keyword>
<dbReference type="Proteomes" id="UP001597468">
    <property type="component" value="Unassembled WGS sequence"/>
</dbReference>
<feature type="transmembrane region" description="Helical" evidence="1">
    <location>
        <begin position="208"/>
        <end position="228"/>
    </location>
</feature>
<reference evidence="3" key="1">
    <citation type="journal article" date="2019" name="Int. J. Syst. Evol. Microbiol.">
        <title>The Global Catalogue of Microorganisms (GCM) 10K type strain sequencing project: providing services to taxonomists for standard genome sequencing and annotation.</title>
        <authorList>
            <consortium name="The Broad Institute Genomics Platform"/>
            <consortium name="The Broad Institute Genome Sequencing Center for Infectious Disease"/>
            <person name="Wu L."/>
            <person name="Ma J."/>
        </authorList>
    </citation>
    <scope>NUCLEOTIDE SEQUENCE [LARGE SCALE GENOMIC DNA]</scope>
    <source>
        <strain evidence="3">KCTC 42585</strain>
    </source>
</reference>
<keyword evidence="1" id="KW-0812">Transmembrane</keyword>
<accession>A0ABW5IXS8</accession>
<feature type="transmembrane region" description="Helical" evidence="1">
    <location>
        <begin position="39"/>
        <end position="62"/>
    </location>
</feature>
<evidence type="ECO:0000313" key="2">
    <source>
        <dbReference type="EMBL" id="MFD2517737.1"/>
    </source>
</evidence>
<feature type="transmembrane region" description="Helical" evidence="1">
    <location>
        <begin position="141"/>
        <end position="161"/>
    </location>
</feature>
<dbReference type="RefSeq" id="WP_380750461.1">
    <property type="nucleotide sequence ID" value="NZ_JBHULT010000006.1"/>
</dbReference>
<proteinExistence type="predicted"/>
<feature type="transmembrane region" description="Helical" evidence="1">
    <location>
        <begin position="234"/>
        <end position="255"/>
    </location>
</feature>
<organism evidence="2 3">
    <name type="scientific">Salinimicrobium flavum</name>
    <dbReference type="NCBI Taxonomy" id="1737065"/>
    <lineage>
        <taxon>Bacteria</taxon>
        <taxon>Pseudomonadati</taxon>
        <taxon>Bacteroidota</taxon>
        <taxon>Flavobacteriia</taxon>
        <taxon>Flavobacteriales</taxon>
        <taxon>Flavobacteriaceae</taxon>
        <taxon>Salinimicrobium</taxon>
    </lineage>
</organism>
<comment type="caution">
    <text evidence="2">The sequence shown here is derived from an EMBL/GenBank/DDBJ whole genome shotgun (WGS) entry which is preliminary data.</text>
</comment>
<evidence type="ECO:0000256" key="1">
    <source>
        <dbReference type="SAM" id="Phobius"/>
    </source>
</evidence>
<feature type="transmembrane region" description="Helical" evidence="1">
    <location>
        <begin position="12"/>
        <end position="33"/>
    </location>
</feature>
<feature type="transmembrane region" description="Helical" evidence="1">
    <location>
        <begin position="74"/>
        <end position="93"/>
    </location>
</feature>
<feature type="transmembrane region" description="Helical" evidence="1">
    <location>
        <begin position="343"/>
        <end position="368"/>
    </location>
</feature>
<protein>
    <recommendedName>
        <fullName evidence="4">Cytochrome C and Quinol oxidase polypeptide I</fullName>
    </recommendedName>
</protein>
<feature type="transmembrane region" description="Helical" evidence="1">
    <location>
        <begin position="99"/>
        <end position="121"/>
    </location>
</feature>
<evidence type="ECO:0000313" key="3">
    <source>
        <dbReference type="Proteomes" id="UP001597468"/>
    </source>
</evidence>
<name>A0ABW5IXS8_9FLAO</name>
<sequence>MINLKKHTNIALGYFFLAALLGVFLRFFFVTSIPANFRYVVHAHSHIALLGWVYIGLTTLIYKLYFSDEAHRKTYLKIFWFTQVTLLGMLFTFPFTGYALFSIIFSTLFLIASYFMAWFVIKKVPQKFKETYSFKCIKASLWYLVLSSLGPWAIGGVMATLGNTSIWYKISIYFYLHFQYNAWFILALLGIFFYFLEKRDLMPQSRQLKSFWFLLNSGIILSFFLSVLWVEPHWIFYALAALGAILQLMAFYEFFSVIQPAWRSLRSQILPLEQLLLKVAATLLIIKVVMQLFSAHPYFAQLAYNYTDFVIGYLHGTFLGLISITLFAFLQMAGLLKLSKPVFWIYFVGFLVSEGLIFYKGTGIWLGLPLWENYFVILVAVSSLLPLSVGLMLLRNIFKKAGTPFLKEEL</sequence>